<dbReference type="InterPro" id="IPR001810">
    <property type="entry name" value="F-box_dom"/>
</dbReference>
<dbReference type="SUPFAM" id="SSF52047">
    <property type="entry name" value="RNI-like"/>
    <property type="match status" value="1"/>
</dbReference>
<protein>
    <recommendedName>
        <fullName evidence="2">F-box domain-containing protein</fullName>
    </recommendedName>
</protein>
<dbReference type="SUPFAM" id="SSF81383">
    <property type="entry name" value="F-box domain"/>
    <property type="match status" value="1"/>
</dbReference>
<feature type="compositionally biased region" description="Low complexity" evidence="1">
    <location>
        <begin position="373"/>
        <end position="383"/>
    </location>
</feature>
<feature type="region of interest" description="Disordered" evidence="1">
    <location>
        <begin position="372"/>
        <end position="394"/>
    </location>
</feature>
<reference evidence="3" key="2">
    <citation type="journal article" date="2021" name="World Allergy Organ. J.">
        <title>Chromosome-level assembly of Dermatophagoides farinae genome and transcriptome reveals two novel allergens Der f 37 and Der f 39.</title>
        <authorList>
            <person name="Chen J."/>
            <person name="Cai Z."/>
            <person name="Fan D."/>
            <person name="Hu J."/>
            <person name="Hou Y."/>
            <person name="He Y."/>
            <person name="Zhang Z."/>
            <person name="Zhao Z."/>
            <person name="Gao P."/>
            <person name="Hu W."/>
            <person name="Sun J."/>
            <person name="Li J."/>
            <person name="Ji K."/>
        </authorList>
    </citation>
    <scope>NUCLEOTIDE SEQUENCE</scope>
    <source>
        <strain evidence="3">JKM2019</strain>
    </source>
</reference>
<evidence type="ECO:0000259" key="2">
    <source>
        <dbReference type="SMART" id="SM00256"/>
    </source>
</evidence>
<proteinExistence type="predicted"/>
<dbReference type="Gene3D" id="1.20.1280.50">
    <property type="match status" value="1"/>
</dbReference>
<dbReference type="SMART" id="SM00256">
    <property type="entry name" value="FBOX"/>
    <property type="match status" value="1"/>
</dbReference>
<sequence>MSEQNSQNNSDDDDHHQNCCRCQDEINGRQLNDNDTISSIPTTTNVNTTNSANNESIINVMMDLNIANHRQQQQEQGFMLSSSNQIQINICIADDENNNKIQSSSSSPSSFISNNNENIGDSCLSNDDRKENETVSIAKIKNDDLNDIDIVGQNKQQQQEIQLYFPVDINNENNQQQQFVIVDDRFENINDNYSTSTKAVTKFLSKKEEKKRLKHLERQQRKRMMNRYQQLQRRIYWNYMPIDILEEIFQLLSIKERHLASQVCPHWFECFYSPTIWTTLIVTDKSFTKRKFNYYLGYQRMIDSFKTQAFLWKFGTNIRRLIIKPMNNFFNLYEFMKILSQFAEHYQPNRLRNLNCFDFTFGCRPIHQSINGDNNNNNDQLQQQHHHRRHHRLSTGDIRNDDTEVIGTGGKLLEALKELMYHLVGLKYLALRDLLLCPDEARYLLDNVAINCHEQLRTLTLINCCKNSYAFLHVGIFLNLDTLVISCQHLDEDVLILLALNRSLNHLYIVQTELTRSQGPLSFGLWKKFSKINHHIQIHLVMVNRTTSRCCQNPLTYELSLQPTRITSIIYDAPIIRPSCTRLIEIGQLYGQSLECLAFYHIPKYTIHRSYMDRVDTFLIYISENCSRLRTIIINDLISTATLLLIVTYARNLTTLYIRRNAIRKRFDCLINPSWREHFVQWLRQTSRSYEQTFSEISRMLGYRWIPLTDDQFKRLRPNVCL</sequence>
<feature type="compositionally biased region" description="Basic residues" evidence="1">
    <location>
        <begin position="384"/>
        <end position="393"/>
    </location>
</feature>
<organism evidence="3">
    <name type="scientific">Dermatophagoides farinae</name>
    <name type="common">American house dust mite</name>
    <dbReference type="NCBI Taxonomy" id="6954"/>
    <lineage>
        <taxon>Eukaryota</taxon>
        <taxon>Metazoa</taxon>
        <taxon>Ecdysozoa</taxon>
        <taxon>Arthropoda</taxon>
        <taxon>Chelicerata</taxon>
        <taxon>Arachnida</taxon>
        <taxon>Acari</taxon>
        <taxon>Acariformes</taxon>
        <taxon>Sarcoptiformes</taxon>
        <taxon>Astigmata</taxon>
        <taxon>Psoroptidia</taxon>
        <taxon>Analgoidea</taxon>
        <taxon>Pyroglyphidae</taxon>
        <taxon>Dermatophagoidinae</taxon>
        <taxon>Dermatophagoides</taxon>
    </lineage>
</organism>
<comment type="caution">
    <text evidence="3">The sequence shown here is derived from an EMBL/GenBank/DDBJ whole genome shotgun (WGS) entry which is preliminary data.</text>
</comment>
<dbReference type="Proteomes" id="UP000828236">
    <property type="component" value="Unassembled WGS sequence"/>
</dbReference>
<gene>
    <name evidence="3" type="ORF">HUG17_2484</name>
</gene>
<evidence type="ECO:0000313" key="3">
    <source>
        <dbReference type="EMBL" id="KAH7638451.1"/>
    </source>
</evidence>
<dbReference type="PANTHER" id="PTHR20872">
    <property type="match status" value="1"/>
</dbReference>
<dbReference type="EMBL" id="SDOV01000007">
    <property type="protein sequence ID" value="KAH7638451.1"/>
    <property type="molecule type" value="Genomic_DNA"/>
</dbReference>
<name>A0A9D4SE79_DERFA</name>
<dbReference type="PANTHER" id="PTHR20872:SF1">
    <property type="entry name" value="F-BOX DOMAIN-CONTAINING PROTEIN"/>
    <property type="match status" value="1"/>
</dbReference>
<dbReference type="AlphaFoldDB" id="A0A9D4SE79"/>
<reference evidence="3" key="1">
    <citation type="submission" date="2020-06" db="EMBL/GenBank/DDBJ databases">
        <authorList>
            <person name="Ji K."/>
            <person name="Li J."/>
        </authorList>
    </citation>
    <scope>NUCLEOTIDE SEQUENCE</scope>
    <source>
        <strain evidence="3">JKM2019</strain>
        <tissue evidence="3">Whole body</tissue>
    </source>
</reference>
<dbReference type="OrthoDB" id="9974792at2759"/>
<feature type="domain" description="F-box" evidence="2">
    <location>
        <begin position="240"/>
        <end position="280"/>
    </location>
</feature>
<dbReference type="Pfam" id="PF00646">
    <property type="entry name" value="F-box"/>
    <property type="match status" value="1"/>
</dbReference>
<accession>A0A9D4SE79</accession>
<evidence type="ECO:0000256" key="1">
    <source>
        <dbReference type="SAM" id="MobiDB-lite"/>
    </source>
</evidence>
<dbReference type="InterPro" id="IPR036047">
    <property type="entry name" value="F-box-like_dom_sf"/>
</dbReference>